<accession>A0ABP3UC50</accession>
<evidence type="ECO:0000256" key="4">
    <source>
        <dbReference type="ARBA" id="ARBA00022679"/>
    </source>
</evidence>
<organism evidence="11 12">
    <name type="scientific">Aquimarina litoralis</name>
    <dbReference type="NCBI Taxonomy" id="584605"/>
    <lineage>
        <taxon>Bacteria</taxon>
        <taxon>Pseudomonadati</taxon>
        <taxon>Bacteroidota</taxon>
        <taxon>Flavobacteriia</taxon>
        <taxon>Flavobacteriales</taxon>
        <taxon>Flavobacteriaceae</taxon>
        <taxon>Aquimarina</taxon>
    </lineage>
</organism>
<evidence type="ECO:0000313" key="11">
    <source>
        <dbReference type="EMBL" id="GAA0729905.1"/>
    </source>
</evidence>
<keyword evidence="5 9" id="KW-0547">Nucleotide-binding</keyword>
<dbReference type="InterPro" id="IPR036393">
    <property type="entry name" value="AceGlu_kinase-like_sf"/>
</dbReference>
<dbReference type="NCBIfam" id="TIGR00761">
    <property type="entry name" value="argB"/>
    <property type="match status" value="1"/>
</dbReference>
<dbReference type="PANTHER" id="PTHR23342">
    <property type="entry name" value="N-ACETYLGLUTAMATE SYNTHASE"/>
    <property type="match status" value="1"/>
</dbReference>
<proteinExistence type="inferred from homology"/>
<sequence length="261" mass="28529">MKIKDKLLVAKIGGNIIENNEALDSFLQDFSKVKGPKILIHGGGKSATKLASKLGIKTEMIDGRRITSAENLDIVVMTYAGLLNKTIVSGLQKYNCNALGLTGADANVIVANKRPVQFIDYGYVGDVTTVNKDTLKGFIDLGITPVFCAVTHDTNGQLFNTNADTIASEIASAMSTDYEVALFYCFELKGVLENIEDKDSVIEHIDLEKYSELRDQDVIADGMLPKLKNCFDALHKNVNKVHIANADFIKDNSIKHTTLSL</sequence>
<comment type="catalytic activity">
    <reaction evidence="8 9">
        <text>N-acetyl-L-glutamate + ATP = N-acetyl-L-glutamyl 5-phosphate + ADP</text>
        <dbReference type="Rhea" id="RHEA:14629"/>
        <dbReference type="ChEBI" id="CHEBI:30616"/>
        <dbReference type="ChEBI" id="CHEBI:44337"/>
        <dbReference type="ChEBI" id="CHEBI:57936"/>
        <dbReference type="ChEBI" id="CHEBI:456216"/>
        <dbReference type="EC" id="2.7.2.8"/>
    </reaction>
</comment>
<feature type="domain" description="Aspartate/glutamate/uridylate kinase" evidence="10">
    <location>
        <begin position="6"/>
        <end position="245"/>
    </location>
</feature>
<dbReference type="RefSeq" id="WP_343914073.1">
    <property type="nucleotide sequence ID" value="NZ_BAAAGE010000004.1"/>
</dbReference>
<dbReference type="Gene3D" id="3.40.1160.10">
    <property type="entry name" value="Acetylglutamate kinase-like"/>
    <property type="match status" value="1"/>
</dbReference>
<dbReference type="Proteomes" id="UP001501758">
    <property type="component" value="Unassembled WGS sequence"/>
</dbReference>
<keyword evidence="7 9" id="KW-0067">ATP-binding</keyword>
<dbReference type="SUPFAM" id="SSF53633">
    <property type="entry name" value="Carbamate kinase-like"/>
    <property type="match status" value="1"/>
</dbReference>
<feature type="site" description="Transition state stabilizer" evidence="9">
    <location>
        <position position="11"/>
    </location>
</feature>
<evidence type="ECO:0000256" key="6">
    <source>
        <dbReference type="ARBA" id="ARBA00022777"/>
    </source>
</evidence>
<feature type="binding site" evidence="9">
    <location>
        <begin position="43"/>
        <end position="44"/>
    </location>
    <ligand>
        <name>substrate</name>
    </ligand>
</feature>
<evidence type="ECO:0000259" key="10">
    <source>
        <dbReference type="Pfam" id="PF00696"/>
    </source>
</evidence>
<evidence type="ECO:0000256" key="5">
    <source>
        <dbReference type="ARBA" id="ARBA00022741"/>
    </source>
</evidence>
<dbReference type="CDD" id="cd04238">
    <property type="entry name" value="AAK_NAGK-like"/>
    <property type="match status" value="1"/>
</dbReference>
<reference evidence="12" key="1">
    <citation type="journal article" date="2019" name="Int. J. Syst. Evol. Microbiol.">
        <title>The Global Catalogue of Microorganisms (GCM) 10K type strain sequencing project: providing services to taxonomists for standard genome sequencing and annotation.</title>
        <authorList>
            <consortium name="The Broad Institute Genomics Platform"/>
            <consortium name="The Broad Institute Genome Sequencing Center for Infectious Disease"/>
            <person name="Wu L."/>
            <person name="Ma J."/>
        </authorList>
    </citation>
    <scope>NUCLEOTIDE SEQUENCE [LARGE SCALE GENOMIC DNA]</scope>
    <source>
        <strain evidence="12">JCM 15974</strain>
    </source>
</reference>
<keyword evidence="6 9" id="KW-0418">Kinase</keyword>
<evidence type="ECO:0000256" key="2">
    <source>
        <dbReference type="ARBA" id="ARBA00022571"/>
    </source>
</evidence>
<feature type="binding site" evidence="9">
    <location>
        <position position="160"/>
    </location>
    <ligand>
        <name>substrate</name>
    </ligand>
</feature>
<comment type="pathway">
    <text evidence="1 9">Amino-acid biosynthesis; L-arginine biosynthesis; N(2)-acetyl-L-ornithine from L-glutamate: step 2/4.</text>
</comment>
<keyword evidence="2 9" id="KW-0055">Arginine biosynthesis</keyword>
<keyword evidence="4 9" id="KW-0808">Transferase</keyword>
<comment type="subcellular location">
    <subcellularLocation>
        <location evidence="9">Cytoplasm</location>
    </subcellularLocation>
</comment>
<gene>
    <name evidence="9 11" type="primary">argB</name>
    <name evidence="11" type="ORF">GCM10009430_40570</name>
</gene>
<dbReference type="EMBL" id="BAAAGE010000004">
    <property type="protein sequence ID" value="GAA0729905.1"/>
    <property type="molecule type" value="Genomic_DNA"/>
</dbReference>
<evidence type="ECO:0000256" key="9">
    <source>
        <dbReference type="HAMAP-Rule" id="MF_00082"/>
    </source>
</evidence>
<dbReference type="EC" id="2.7.2.8" evidence="9"/>
<evidence type="ECO:0000256" key="7">
    <source>
        <dbReference type="ARBA" id="ARBA00022840"/>
    </source>
</evidence>
<dbReference type="InterPro" id="IPR004662">
    <property type="entry name" value="AcgluKinase_fam"/>
</dbReference>
<keyword evidence="3 9" id="KW-0028">Amino-acid biosynthesis</keyword>
<evidence type="ECO:0000313" key="12">
    <source>
        <dbReference type="Proteomes" id="UP001501758"/>
    </source>
</evidence>
<keyword evidence="9" id="KW-0963">Cytoplasm</keyword>
<comment type="function">
    <text evidence="9">Catalyzes the ATP-dependent phosphorylation of N-acetyl-L-glutamate.</text>
</comment>
<feature type="binding site" evidence="9">
    <location>
        <position position="65"/>
    </location>
    <ligand>
        <name>substrate</name>
    </ligand>
</feature>
<dbReference type="HAMAP" id="MF_00082">
    <property type="entry name" value="ArgB"/>
    <property type="match status" value="1"/>
</dbReference>
<evidence type="ECO:0000256" key="8">
    <source>
        <dbReference type="ARBA" id="ARBA00048141"/>
    </source>
</evidence>
<dbReference type="PANTHER" id="PTHR23342:SF0">
    <property type="entry name" value="N-ACETYLGLUTAMATE SYNTHASE, MITOCHONDRIAL"/>
    <property type="match status" value="1"/>
</dbReference>
<feature type="site" description="Transition state stabilizer" evidence="9">
    <location>
        <position position="226"/>
    </location>
</feature>
<evidence type="ECO:0000256" key="1">
    <source>
        <dbReference type="ARBA" id="ARBA00004828"/>
    </source>
</evidence>
<dbReference type="InterPro" id="IPR037528">
    <property type="entry name" value="ArgB"/>
</dbReference>
<evidence type="ECO:0000256" key="3">
    <source>
        <dbReference type="ARBA" id="ARBA00022605"/>
    </source>
</evidence>
<comment type="caution">
    <text evidence="11">The sequence shown here is derived from an EMBL/GenBank/DDBJ whole genome shotgun (WGS) entry which is preliminary data.</text>
</comment>
<dbReference type="PIRSF" id="PIRSF000728">
    <property type="entry name" value="NAGK"/>
    <property type="match status" value="1"/>
</dbReference>
<comment type="similarity">
    <text evidence="9">Belongs to the acetylglutamate kinase family. ArgB subfamily.</text>
</comment>
<dbReference type="Pfam" id="PF00696">
    <property type="entry name" value="AA_kinase"/>
    <property type="match status" value="1"/>
</dbReference>
<name>A0ABP3UC50_9FLAO</name>
<dbReference type="InterPro" id="IPR001048">
    <property type="entry name" value="Asp/Glu/Uridylate_kinase"/>
</dbReference>
<keyword evidence="12" id="KW-1185">Reference proteome</keyword>
<dbReference type="GO" id="GO:0016301">
    <property type="term" value="F:kinase activity"/>
    <property type="evidence" value="ECO:0007669"/>
    <property type="project" value="UniProtKB-KW"/>
</dbReference>
<protein>
    <recommendedName>
        <fullName evidence="9">Acetylglutamate kinase</fullName>
        <ecNumber evidence="9">2.7.2.8</ecNumber>
    </recommendedName>
    <alternativeName>
        <fullName evidence="9">N-acetyl-L-glutamate 5-phosphotransferase</fullName>
    </alternativeName>
    <alternativeName>
        <fullName evidence="9">NAG kinase</fullName>
        <shortName evidence="9">NAGK</shortName>
    </alternativeName>
</protein>